<dbReference type="InterPro" id="IPR003746">
    <property type="entry name" value="DUF167"/>
</dbReference>
<dbReference type="OrthoDB" id="9801972at2"/>
<comment type="caution">
    <text evidence="3">The sequence shown here is derived from an EMBL/GenBank/DDBJ whole genome shotgun (WGS) entry which is preliminary data.</text>
</comment>
<gene>
    <name evidence="3" type="ORF">DJ017_01930</name>
</gene>
<name>A0A328AES4_9CAUL</name>
<organism evidence="3 4">
    <name type="scientific">Phenylobacterium soli</name>
    <dbReference type="NCBI Taxonomy" id="2170551"/>
    <lineage>
        <taxon>Bacteria</taxon>
        <taxon>Pseudomonadati</taxon>
        <taxon>Pseudomonadota</taxon>
        <taxon>Alphaproteobacteria</taxon>
        <taxon>Caulobacterales</taxon>
        <taxon>Caulobacteraceae</taxon>
        <taxon>Phenylobacterium</taxon>
    </lineage>
</organism>
<dbReference type="InterPro" id="IPR036591">
    <property type="entry name" value="YggU-like_sf"/>
</dbReference>
<dbReference type="Pfam" id="PF02594">
    <property type="entry name" value="DUF167"/>
    <property type="match status" value="1"/>
</dbReference>
<reference evidence="4" key="1">
    <citation type="submission" date="2018-05" db="EMBL/GenBank/DDBJ databases">
        <authorList>
            <person name="Li X."/>
        </authorList>
    </citation>
    <scope>NUCLEOTIDE SEQUENCE [LARGE SCALE GENOMIC DNA]</scope>
    <source>
        <strain evidence="4">LX32</strain>
    </source>
</reference>
<dbReference type="SMART" id="SM01152">
    <property type="entry name" value="DUF167"/>
    <property type="match status" value="1"/>
</dbReference>
<comment type="similarity">
    <text evidence="1 2">Belongs to the UPF0235 family.</text>
</comment>
<proteinExistence type="inferred from homology"/>
<dbReference type="AlphaFoldDB" id="A0A328AES4"/>
<evidence type="ECO:0000256" key="2">
    <source>
        <dbReference type="HAMAP-Rule" id="MF_00634"/>
    </source>
</evidence>
<sequence length="92" mass="9519">MQFAVRVTPKGGRDAIDGWIRDEAGRPVLKVRVSAAASDGAANAAVIVLLAKALKIPKSALTLVAGQTSRLKRFEAPVGEAELQAAFGLPPA</sequence>
<dbReference type="Gene3D" id="3.30.1200.10">
    <property type="entry name" value="YggU-like"/>
    <property type="match status" value="1"/>
</dbReference>
<dbReference type="EMBL" id="QFYQ01000001">
    <property type="protein sequence ID" value="RAK53373.1"/>
    <property type="molecule type" value="Genomic_DNA"/>
</dbReference>
<dbReference type="HAMAP" id="MF_00634">
    <property type="entry name" value="UPF0235"/>
    <property type="match status" value="1"/>
</dbReference>
<evidence type="ECO:0000313" key="3">
    <source>
        <dbReference type="EMBL" id="RAK53373.1"/>
    </source>
</evidence>
<dbReference type="NCBIfam" id="TIGR00251">
    <property type="entry name" value="DUF167 family protein"/>
    <property type="match status" value="1"/>
</dbReference>
<keyword evidence="4" id="KW-1185">Reference proteome</keyword>
<dbReference type="RefSeq" id="WP_111527125.1">
    <property type="nucleotide sequence ID" value="NZ_JBHRSG010000001.1"/>
</dbReference>
<evidence type="ECO:0000313" key="4">
    <source>
        <dbReference type="Proteomes" id="UP000249254"/>
    </source>
</evidence>
<protein>
    <recommendedName>
        <fullName evidence="2">UPF0235 protein DJ017_01930</fullName>
    </recommendedName>
</protein>
<dbReference type="SUPFAM" id="SSF69786">
    <property type="entry name" value="YggU-like"/>
    <property type="match status" value="1"/>
</dbReference>
<dbReference type="Proteomes" id="UP000249254">
    <property type="component" value="Unassembled WGS sequence"/>
</dbReference>
<accession>A0A328AES4</accession>
<evidence type="ECO:0000256" key="1">
    <source>
        <dbReference type="ARBA" id="ARBA00010364"/>
    </source>
</evidence>